<protein>
    <recommendedName>
        <fullName evidence="3">thioredoxin-dependent peroxiredoxin</fullName>
        <ecNumber evidence="3">1.11.1.24</ecNumber>
    </recommendedName>
    <alternativeName>
        <fullName evidence="9">Thioredoxin peroxidase</fullName>
    </alternativeName>
    <alternativeName>
        <fullName evidence="11">Thioredoxin-dependent peroxiredoxin Bcp</fullName>
    </alternativeName>
</protein>
<keyword evidence="15" id="KW-1185">Reference proteome</keyword>
<comment type="catalytic activity">
    <reaction evidence="12">
        <text>a hydroperoxide + [thioredoxin]-dithiol = an alcohol + [thioredoxin]-disulfide + H2O</text>
        <dbReference type="Rhea" id="RHEA:62620"/>
        <dbReference type="Rhea" id="RHEA-COMP:10698"/>
        <dbReference type="Rhea" id="RHEA-COMP:10700"/>
        <dbReference type="ChEBI" id="CHEBI:15377"/>
        <dbReference type="ChEBI" id="CHEBI:29950"/>
        <dbReference type="ChEBI" id="CHEBI:30879"/>
        <dbReference type="ChEBI" id="CHEBI:35924"/>
        <dbReference type="ChEBI" id="CHEBI:50058"/>
        <dbReference type="EC" id="1.11.1.24"/>
    </reaction>
</comment>
<organism evidence="14 15">
    <name type="scientific">Zhouia spongiae</name>
    <dbReference type="NCBI Taxonomy" id="2202721"/>
    <lineage>
        <taxon>Bacteria</taxon>
        <taxon>Pseudomonadati</taxon>
        <taxon>Bacteroidota</taxon>
        <taxon>Flavobacteriia</taxon>
        <taxon>Flavobacteriales</taxon>
        <taxon>Flavobacteriaceae</taxon>
        <taxon>Zhouia</taxon>
    </lineage>
</organism>
<evidence type="ECO:0000256" key="10">
    <source>
        <dbReference type="ARBA" id="ARBA00038489"/>
    </source>
</evidence>
<dbReference type="EMBL" id="CP094326">
    <property type="protein sequence ID" value="UNY98926.1"/>
    <property type="molecule type" value="Genomic_DNA"/>
</dbReference>
<dbReference type="PIRSF" id="PIRSF000239">
    <property type="entry name" value="AHPC"/>
    <property type="match status" value="1"/>
</dbReference>
<sequence length="150" mass="17209">MSLNIGDRIPLFTLEDQDGNHFDINSVMGKKVFVVYFYPKDFTPGCTAQACYFRDHYEEFTDAGIRVIGISADNVAKHERFARKYQLPFTLLSDPAKEVSRLFGVKNHLFGLIPGRETFIFDKEGILLTRFVSNRASRHIKEVLKTIKSN</sequence>
<evidence type="ECO:0000256" key="4">
    <source>
        <dbReference type="ARBA" id="ARBA00022559"/>
    </source>
</evidence>
<dbReference type="InterPro" id="IPR050924">
    <property type="entry name" value="Peroxiredoxin_BCP/PrxQ"/>
</dbReference>
<evidence type="ECO:0000313" key="15">
    <source>
        <dbReference type="Proteomes" id="UP000829476"/>
    </source>
</evidence>
<dbReference type="RefSeq" id="WP_242937329.1">
    <property type="nucleotide sequence ID" value="NZ_CP094326.1"/>
</dbReference>
<evidence type="ECO:0000256" key="12">
    <source>
        <dbReference type="ARBA" id="ARBA00049091"/>
    </source>
</evidence>
<keyword evidence="7" id="KW-1015">Disulfide bond</keyword>
<evidence type="ECO:0000256" key="8">
    <source>
        <dbReference type="ARBA" id="ARBA00023284"/>
    </source>
</evidence>
<evidence type="ECO:0000256" key="11">
    <source>
        <dbReference type="ARBA" id="ARBA00042639"/>
    </source>
</evidence>
<evidence type="ECO:0000256" key="9">
    <source>
        <dbReference type="ARBA" id="ARBA00032824"/>
    </source>
</evidence>
<feature type="domain" description="Thioredoxin" evidence="13">
    <location>
        <begin position="3"/>
        <end position="150"/>
    </location>
</feature>
<dbReference type="Pfam" id="PF00578">
    <property type="entry name" value="AhpC-TSA"/>
    <property type="match status" value="1"/>
</dbReference>
<proteinExistence type="inferred from homology"/>
<keyword evidence="8" id="KW-0676">Redox-active center</keyword>
<accession>A0ABY3YM65</accession>
<dbReference type="InterPro" id="IPR024706">
    <property type="entry name" value="Peroxiredoxin_AhpC-typ"/>
</dbReference>
<dbReference type="PROSITE" id="PS51352">
    <property type="entry name" value="THIOREDOXIN_2"/>
    <property type="match status" value="1"/>
</dbReference>
<dbReference type="EC" id="1.11.1.24" evidence="3"/>
<dbReference type="Proteomes" id="UP000829476">
    <property type="component" value="Chromosome"/>
</dbReference>
<dbReference type="PANTHER" id="PTHR42801">
    <property type="entry name" value="THIOREDOXIN-DEPENDENT PEROXIDE REDUCTASE"/>
    <property type="match status" value="1"/>
</dbReference>
<evidence type="ECO:0000259" key="13">
    <source>
        <dbReference type="PROSITE" id="PS51352"/>
    </source>
</evidence>
<dbReference type="InterPro" id="IPR036249">
    <property type="entry name" value="Thioredoxin-like_sf"/>
</dbReference>
<name>A0ABY3YM65_9FLAO</name>
<comment type="function">
    <text evidence="1">Thiol-specific peroxidase that catalyzes the reduction of hydrogen peroxide and organic hydroperoxides to water and alcohols, respectively. Plays a role in cell protection against oxidative stress by detoxifying peroxides and as sensor of hydrogen peroxide-mediated signaling events.</text>
</comment>
<gene>
    <name evidence="14" type="ORF">MQE36_00890</name>
</gene>
<keyword evidence="6" id="KW-0560">Oxidoreductase</keyword>
<evidence type="ECO:0000313" key="14">
    <source>
        <dbReference type="EMBL" id="UNY98926.1"/>
    </source>
</evidence>
<dbReference type="PANTHER" id="PTHR42801:SF4">
    <property type="entry name" value="AHPC_TSA FAMILY PROTEIN"/>
    <property type="match status" value="1"/>
</dbReference>
<dbReference type="InterPro" id="IPR000866">
    <property type="entry name" value="AhpC/TSA"/>
</dbReference>
<evidence type="ECO:0000256" key="6">
    <source>
        <dbReference type="ARBA" id="ARBA00023002"/>
    </source>
</evidence>
<reference evidence="14 15" key="1">
    <citation type="journal article" date="2018" name="Int. J. Syst. Evol. Microbiol.">
        <title>Zhouia spongiae sp. nov., isolated from a marine sponge.</title>
        <authorList>
            <person name="Zhuang L."/>
            <person name="Lin B."/>
            <person name="Qin F."/>
            <person name="Luo L."/>
        </authorList>
    </citation>
    <scope>NUCLEOTIDE SEQUENCE [LARGE SCALE GENOMIC DNA]</scope>
    <source>
        <strain evidence="14 15">HN-Y44</strain>
    </source>
</reference>
<dbReference type="CDD" id="cd03017">
    <property type="entry name" value="PRX_BCP"/>
    <property type="match status" value="1"/>
</dbReference>
<evidence type="ECO:0000256" key="2">
    <source>
        <dbReference type="ARBA" id="ARBA00011245"/>
    </source>
</evidence>
<evidence type="ECO:0000256" key="5">
    <source>
        <dbReference type="ARBA" id="ARBA00022862"/>
    </source>
</evidence>
<dbReference type="InterPro" id="IPR013766">
    <property type="entry name" value="Thioredoxin_domain"/>
</dbReference>
<comment type="subunit">
    <text evidence="2">Monomer.</text>
</comment>
<evidence type="ECO:0000256" key="1">
    <source>
        <dbReference type="ARBA" id="ARBA00003330"/>
    </source>
</evidence>
<dbReference type="SUPFAM" id="SSF52833">
    <property type="entry name" value="Thioredoxin-like"/>
    <property type="match status" value="1"/>
</dbReference>
<keyword evidence="5" id="KW-0049">Antioxidant</keyword>
<evidence type="ECO:0000256" key="3">
    <source>
        <dbReference type="ARBA" id="ARBA00013017"/>
    </source>
</evidence>
<comment type="similarity">
    <text evidence="10">Belongs to the peroxiredoxin family. BCP/PrxQ subfamily.</text>
</comment>
<evidence type="ECO:0000256" key="7">
    <source>
        <dbReference type="ARBA" id="ARBA00023157"/>
    </source>
</evidence>
<keyword evidence="4" id="KW-0575">Peroxidase</keyword>
<dbReference type="Gene3D" id="3.40.30.10">
    <property type="entry name" value="Glutaredoxin"/>
    <property type="match status" value="1"/>
</dbReference>